<evidence type="ECO:0000259" key="9">
    <source>
        <dbReference type="PROSITE" id="PS51779"/>
    </source>
</evidence>
<dbReference type="GO" id="GO:0005741">
    <property type="term" value="C:mitochondrial outer membrane"/>
    <property type="evidence" value="ECO:0007669"/>
    <property type="project" value="UniProtKB-SubCell"/>
</dbReference>
<dbReference type="Gene3D" id="2.40.160.50">
    <property type="entry name" value="membrane protein fhac: a member of the omp85/tpsb transporter family"/>
    <property type="match status" value="1"/>
</dbReference>
<evidence type="ECO:0000256" key="6">
    <source>
        <dbReference type="ARBA" id="ARBA00023136"/>
    </source>
</evidence>
<dbReference type="AlphaFoldDB" id="A0A5B8MF92"/>
<dbReference type="InterPro" id="IPR010827">
    <property type="entry name" value="BamA/TamA_POTRA"/>
</dbReference>
<organism evidence="10 11">
    <name type="scientific">Chloropicon primus</name>
    <dbReference type="NCBI Taxonomy" id="1764295"/>
    <lineage>
        <taxon>Eukaryota</taxon>
        <taxon>Viridiplantae</taxon>
        <taxon>Chlorophyta</taxon>
        <taxon>Chloropicophyceae</taxon>
        <taxon>Chloropicales</taxon>
        <taxon>Chloropicaceae</taxon>
        <taxon>Chloropicon</taxon>
    </lineage>
</organism>
<keyword evidence="6" id="KW-0472">Membrane</keyword>
<protein>
    <recommendedName>
        <fullName evidence="9">POTRA domain-containing protein</fullName>
    </recommendedName>
</protein>
<evidence type="ECO:0000256" key="5">
    <source>
        <dbReference type="ARBA" id="ARBA00022805"/>
    </source>
</evidence>
<evidence type="ECO:0000256" key="2">
    <source>
        <dbReference type="ARBA" id="ARBA00010913"/>
    </source>
</evidence>
<comment type="similarity">
    <text evidence="2">Belongs to the SAM50/omp85 family.</text>
</comment>
<feature type="domain" description="POTRA" evidence="9">
    <location>
        <begin position="38"/>
        <end position="116"/>
    </location>
</feature>
<keyword evidence="5" id="KW-0934">Plastid</keyword>
<feature type="region of interest" description="Disordered" evidence="8">
    <location>
        <begin position="1"/>
        <end position="23"/>
    </location>
</feature>
<name>A0A5B8MF92_9CHLO</name>
<feature type="region of interest" description="Disordered" evidence="8">
    <location>
        <begin position="367"/>
        <end position="390"/>
    </location>
</feature>
<keyword evidence="11" id="KW-1185">Reference proteome</keyword>
<comment type="subcellular location">
    <subcellularLocation>
        <location evidence="1">Mitochondrion outer membrane</location>
        <topology evidence="1">Multi-pass membrane protein</topology>
    </subcellularLocation>
    <subcellularLocation>
        <location evidence="7">Plastid</location>
        <location evidence="7">Chloroplast outer membrane</location>
    </subcellularLocation>
</comment>
<dbReference type="InterPro" id="IPR000184">
    <property type="entry name" value="Bac_surfAg_D15"/>
</dbReference>
<dbReference type="InterPro" id="IPR034746">
    <property type="entry name" value="POTRA"/>
</dbReference>
<keyword evidence="4" id="KW-0812">Transmembrane</keyword>
<dbReference type="OrthoDB" id="1724197at2759"/>
<dbReference type="Pfam" id="PF07244">
    <property type="entry name" value="POTRA"/>
    <property type="match status" value="1"/>
</dbReference>
<evidence type="ECO:0000313" key="11">
    <source>
        <dbReference type="Proteomes" id="UP000316726"/>
    </source>
</evidence>
<proteinExistence type="inferred from homology"/>
<reference evidence="10 11" key="1">
    <citation type="submission" date="2018-07" db="EMBL/GenBank/DDBJ databases">
        <title>The complete nuclear genome of the prasinophyte Chloropicon primus (CCMP1205).</title>
        <authorList>
            <person name="Pombert J.-F."/>
            <person name="Otis C."/>
            <person name="Turmel M."/>
            <person name="Lemieux C."/>
        </authorList>
    </citation>
    <scope>NUCLEOTIDE SEQUENCE [LARGE SCALE GENOMIC DNA]</scope>
    <source>
        <strain evidence="10 11">CCMP1205</strain>
    </source>
</reference>
<dbReference type="GO" id="GO:0009707">
    <property type="term" value="C:chloroplast outer membrane"/>
    <property type="evidence" value="ECO:0007669"/>
    <property type="project" value="UniProtKB-SubCell"/>
</dbReference>
<keyword evidence="3" id="KW-1134">Transmembrane beta strand</keyword>
<keyword evidence="5" id="KW-1002">Plastid outer membrane</keyword>
<dbReference type="InterPro" id="IPR039910">
    <property type="entry name" value="D15-like"/>
</dbReference>
<evidence type="ECO:0000256" key="8">
    <source>
        <dbReference type="SAM" id="MobiDB-lite"/>
    </source>
</evidence>
<evidence type="ECO:0000256" key="3">
    <source>
        <dbReference type="ARBA" id="ARBA00022452"/>
    </source>
</evidence>
<dbReference type="STRING" id="1764295.A0A5B8MF92"/>
<evidence type="ECO:0000313" key="10">
    <source>
        <dbReference type="EMBL" id="QDZ18951.1"/>
    </source>
</evidence>
<dbReference type="PROSITE" id="PS51779">
    <property type="entry name" value="POTRA"/>
    <property type="match status" value="1"/>
</dbReference>
<evidence type="ECO:0000256" key="7">
    <source>
        <dbReference type="ARBA" id="ARBA00024013"/>
    </source>
</evidence>
<dbReference type="Proteomes" id="UP000316726">
    <property type="component" value="Chromosome 2"/>
</dbReference>
<dbReference type="EMBL" id="CP031035">
    <property type="protein sequence ID" value="QDZ18951.1"/>
    <property type="molecule type" value="Genomic_DNA"/>
</dbReference>
<dbReference type="Pfam" id="PF01103">
    <property type="entry name" value="Omp85"/>
    <property type="match status" value="1"/>
</dbReference>
<dbReference type="PANTHER" id="PTHR12815">
    <property type="entry name" value="SORTING AND ASSEMBLY MACHINERY SAMM50 PROTEIN FAMILY MEMBER"/>
    <property type="match status" value="1"/>
</dbReference>
<sequence length="505" mass="55192">MEGREEGYEGSGSRTPPSHEEEEFDFIATVEKVKDKPCTVSRVEIVGNKRTKRKVIDRELESVRRAKNLEEIMKRVSESVEELNQLDIFKNVDAIIDAGPEHLPDTAVVTVTVEEKSGYGLHTGVYVQGSETTTEISGSMKNALGYAEEFDLTVTKGNLFTPKQSSGKYSLSWLDNRFLGTRSQLRSQIFRTTNSYMTFSSYSESSTGLGTDWVSPGGVHKLGYELVWRELFCGSGGGQITASKEVLQQAGHNMKSSLKHTLVLDNRRVAGSLMSKGAAVQATTEVSGIGLDPMMFRFVREEVEVVLEHPISILKSFETALELRLKAGAILPWGKGGFDKPTYIGDRFFLGGTGDLRGFWIKGAGPTGQCRGSEGAAEGVTGPSTSSEERKRDALGGDVMFSALAALNFEVPFAPALKQAGIYAHVYGNVGNCVGLGGYGKQALRSCANELKAKTRASFGAGLVWPSPIGKLEVNYCRVHRAFEHDKWRNGFHFGFSTSNLDFEK</sequence>
<evidence type="ECO:0000256" key="1">
    <source>
        <dbReference type="ARBA" id="ARBA00004374"/>
    </source>
</evidence>
<gene>
    <name evidence="10" type="ORF">A3770_02p14690</name>
</gene>
<evidence type="ECO:0000256" key="4">
    <source>
        <dbReference type="ARBA" id="ARBA00022692"/>
    </source>
</evidence>
<accession>A0A5B8MF92</accession>
<dbReference type="Gene3D" id="3.10.20.310">
    <property type="entry name" value="membrane protein fhac"/>
    <property type="match status" value="1"/>
</dbReference>
<dbReference type="PANTHER" id="PTHR12815:SF18">
    <property type="entry name" value="SORTING AND ASSEMBLY MACHINERY COMPONENT 50 HOMOLOG"/>
    <property type="match status" value="1"/>
</dbReference>